<dbReference type="VEuPathDB" id="FungiDB:BTJ68_10264"/>
<dbReference type="AlphaFoldDB" id="A0A1Z5T121"/>
<evidence type="ECO:0000313" key="5">
    <source>
        <dbReference type="EMBL" id="OTA28450.1"/>
    </source>
</evidence>
<proteinExistence type="predicted"/>
<keyword evidence="6" id="KW-1185">Reference proteome</keyword>
<name>A0A1Z5T121_HORWE</name>
<dbReference type="PANTHER" id="PTHR15735:SF21">
    <property type="entry name" value="PROTEIN NERVOUS WRECK"/>
    <property type="match status" value="1"/>
</dbReference>
<dbReference type="InterPro" id="IPR056996">
    <property type="entry name" value="PH_SLA1"/>
</dbReference>
<protein>
    <recommendedName>
        <fullName evidence="4">SH3 domain-containing protein</fullName>
    </recommendedName>
</protein>
<dbReference type="EMBL" id="MUNK01000160">
    <property type="protein sequence ID" value="OTA28450.1"/>
    <property type="molecule type" value="Genomic_DNA"/>
</dbReference>
<dbReference type="Gene3D" id="2.30.30.40">
    <property type="entry name" value="SH3 Domains"/>
    <property type="match status" value="2"/>
</dbReference>
<dbReference type="OrthoDB" id="19092at2759"/>
<feature type="compositionally biased region" description="Pro residues" evidence="3">
    <location>
        <begin position="118"/>
        <end position="134"/>
    </location>
</feature>
<reference evidence="5 6" key="1">
    <citation type="submission" date="2017-01" db="EMBL/GenBank/DDBJ databases">
        <title>The recent genome duplication of the halophilic yeast Hortaea werneckii: insights from long-read sequencing.</title>
        <authorList>
            <person name="Sinha S."/>
            <person name="Flibotte S."/>
            <person name="Neira M."/>
            <person name="Lenassi M."/>
            <person name="Gostincar C."/>
            <person name="Stajich J.E."/>
            <person name="Nislow C.E."/>
        </authorList>
    </citation>
    <scope>NUCLEOTIDE SEQUENCE [LARGE SCALE GENOMIC DNA]</scope>
    <source>
        <strain evidence="5 6">EXF-2000</strain>
    </source>
</reference>
<evidence type="ECO:0000259" key="4">
    <source>
        <dbReference type="PROSITE" id="PS50002"/>
    </source>
</evidence>
<dbReference type="PROSITE" id="PS50002">
    <property type="entry name" value="SH3"/>
    <property type="match status" value="1"/>
</dbReference>
<evidence type="ECO:0000256" key="1">
    <source>
        <dbReference type="ARBA" id="ARBA00022443"/>
    </source>
</evidence>
<dbReference type="CDD" id="cd11773">
    <property type="entry name" value="SH3_Sla1p_1"/>
    <property type="match status" value="1"/>
</dbReference>
<dbReference type="PANTHER" id="PTHR15735">
    <property type="entry name" value="FCH AND DOUBLE SH3 DOMAINS PROTEIN"/>
    <property type="match status" value="1"/>
</dbReference>
<evidence type="ECO:0000256" key="2">
    <source>
        <dbReference type="PROSITE-ProRule" id="PRU00192"/>
    </source>
</evidence>
<dbReference type="SMART" id="SM00326">
    <property type="entry name" value="SH3"/>
    <property type="match status" value="1"/>
</dbReference>
<feature type="non-terminal residue" evidence="5">
    <location>
        <position position="271"/>
    </location>
</feature>
<dbReference type="SUPFAM" id="SSF50044">
    <property type="entry name" value="SH3-domain"/>
    <property type="match status" value="2"/>
</dbReference>
<organism evidence="5 6">
    <name type="scientific">Hortaea werneckii EXF-2000</name>
    <dbReference type="NCBI Taxonomy" id="1157616"/>
    <lineage>
        <taxon>Eukaryota</taxon>
        <taxon>Fungi</taxon>
        <taxon>Dikarya</taxon>
        <taxon>Ascomycota</taxon>
        <taxon>Pezizomycotina</taxon>
        <taxon>Dothideomycetes</taxon>
        <taxon>Dothideomycetidae</taxon>
        <taxon>Mycosphaerellales</taxon>
        <taxon>Teratosphaeriaceae</taxon>
        <taxon>Hortaea</taxon>
    </lineage>
</organism>
<feature type="region of interest" description="Disordered" evidence="3">
    <location>
        <begin position="108"/>
        <end position="152"/>
    </location>
</feature>
<gene>
    <name evidence="5" type="ORF">BTJ68_10264</name>
</gene>
<dbReference type="InterPro" id="IPR035800">
    <property type="entry name" value="Sla1_SH3_1"/>
</dbReference>
<evidence type="ECO:0000313" key="6">
    <source>
        <dbReference type="Proteomes" id="UP000194280"/>
    </source>
</evidence>
<evidence type="ECO:0000256" key="3">
    <source>
        <dbReference type="SAM" id="MobiDB-lite"/>
    </source>
</evidence>
<comment type="caution">
    <text evidence="5">The sequence shown here is derived from an EMBL/GenBank/DDBJ whole genome shotgun (WGS) entry which is preliminary data.</text>
</comment>
<feature type="domain" description="SH3" evidence="4">
    <location>
        <begin position="2"/>
        <end position="69"/>
    </location>
</feature>
<keyword evidence="1 2" id="KW-0728">SH3 domain</keyword>
<dbReference type="STRING" id="1157616.A0A1Z5T121"/>
<dbReference type="InterPro" id="IPR001452">
    <property type="entry name" value="SH3_domain"/>
</dbReference>
<dbReference type="PRINTS" id="PR00452">
    <property type="entry name" value="SH3DOMAIN"/>
</dbReference>
<sequence length="271" mass="30092">MVFVDVVRALYDYPANSAEELTISENDILFVLEKSTEDDWWKCKRKAASDDDEEPEGLVPNNYVEKVQPSKAAKALYDYSKQTDEELSFEEGTQLEVYDERATRIGRWSGHGSQAMSSPPPTARSPPAMAPSPQPNRYTPNTSYPDPDEIPSSPSGFRIYNIHEMVSHLGKSRKMPTILGLNISKGVIMISPEKSKDGPSKEWSAEKLTHYSIEGKHVFVELVRPSKSVDFHAGSKDTAQEIVAHLGELAGAVRAEGLREIYTGCFGLGIR</sequence>
<dbReference type="InterPro" id="IPR036028">
    <property type="entry name" value="SH3-like_dom_sf"/>
</dbReference>
<dbReference type="Pfam" id="PF00018">
    <property type="entry name" value="SH3_1"/>
    <property type="match status" value="2"/>
</dbReference>
<dbReference type="Pfam" id="PF24081">
    <property type="entry name" value="PH_SLA1"/>
    <property type="match status" value="1"/>
</dbReference>
<accession>A0A1Z5T121</accession>
<dbReference type="InParanoid" id="A0A1Z5T121"/>
<dbReference type="Proteomes" id="UP000194280">
    <property type="component" value="Unassembled WGS sequence"/>
</dbReference>